<dbReference type="EMBL" id="CP018077">
    <property type="protein sequence ID" value="APE45610.1"/>
    <property type="molecule type" value="Genomic_DNA"/>
</dbReference>
<dbReference type="KEGG" id="suam:BOO69_18750"/>
<dbReference type="Proteomes" id="UP000181897">
    <property type="component" value="Plasmid unnamed1"/>
</dbReference>
<dbReference type="InterPro" id="IPR003337">
    <property type="entry name" value="Trehalose_PPase"/>
</dbReference>
<accession>A0A1J0WMT0</accession>
<keyword evidence="1" id="KW-0378">Hydrolase</keyword>
<comment type="similarity">
    <text evidence="1">Belongs to the trehalose phosphatase family.</text>
</comment>
<comment type="pathway">
    <text evidence="1">Glycan biosynthesis; trehalose biosynthesis.</text>
</comment>
<protein>
    <recommendedName>
        <fullName evidence="1">Trehalose 6-phosphate phosphatase</fullName>
        <ecNumber evidence="1">3.1.3.12</ecNumber>
    </recommendedName>
</protein>
<dbReference type="SUPFAM" id="SSF56784">
    <property type="entry name" value="HAD-like"/>
    <property type="match status" value="1"/>
</dbReference>
<keyword evidence="1" id="KW-0479">Metal-binding</keyword>
<comment type="catalytic activity">
    <reaction evidence="1">
        <text>alpha,alpha-trehalose 6-phosphate + H2O = alpha,alpha-trehalose + phosphate</text>
        <dbReference type="Rhea" id="RHEA:23420"/>
        <dbReference type="ChEBI" id="CHEBI:15377"/>
        <dbReference type="ChEBI" id="CHEBI:16551"/>
        <dbReference type="ChEBI" id="CHEBI:43474"/>
        <dbReference type="ChEBI" id="CHEBI:58429"/>
        <dbReference type="EC" id="3.1.3.12"/>
    </reaction>
</comment>
<organism evidence="2 3">
    <name type="scientific">Sulfitobacter alexandrii</name>
    <dbReference type="NCBI Taxonomy" id="1917485"/>
    <lineage>
        <taxon>Bacteria</taxon>
        <taxon>Pseudomonadati</taxon>
        <taxon>Pseudomonadota</taxon>
        <taxon>Alphaproteobacteria</taxon>
        <taxon>Rhodobacterales</taxon>
        <taxon>Roseobacteraceae</taxon>
        <taxon>Sulfitobacter</taxon>
    </lineage>
</organism>
<keyword evidence="2" id="KW-0614">Plasmid</keyword>
<dbReference type="InterPro" id="IPR023214">
    <property type="entry name" value="HAD_sf"/>
</dbReference>
<reference evidence="2 3" key="1">
    <citation type="submission" date="2016-11" db="EMBL/GenBank/DDBJ databases">
        <title>Complete genome sequence of Sulfitobacter sp. AM1-D1, a toxic bacteria associated with marine dinoflagellate Alexandrium minutum in East China Sea.</title>
        <authorList>
            <person name="Yang Q."/>
            <person name="Zhang X."/>
            <person name="Tian X."/>
        </authorList>
    </citation>
    <scope>NUCLEOTIDE SEQUENCE [LARGE SCALE GENOMIC DNA]</scope>
    <source>
        <strain evidence="2 3">AM1-D1</strain>
        <plasmid evidence="2 3">unnamed1</plasmid>
    </source>
</reference>
<dbReference type="UniPathway" id="UPA00299"/>
<sequence length="256" mass="27410">MTTAIAKGRVAEASAPPPLVDWRGQAAFIGFEGTLSPLSDHPGDAHLPARERELIEALCNRRDGAVAILSGKALSSLRDIFAGLPVVLSCCHGAEIDIAGDPRLVPGADVEIARCAQAARQMADEEGILFERKAAAIALHHGMKPQIRDRVVAFIDRLANDCAELAPLHGRMVSELTARDYSKGTALYQIINHPGFAGRRPVAVGDDASDETAIRAARRIGGIGLAIGHHETEADHVFASRDDFIRWLRHSLETAG</sequence>
<dbReference type="InterPro" id="IPR036412">
    <property type="entry name" value="HAD-like_sf"/>
</dbReference>
<dbReference type="GO" id="GO:0046872">
    <property type="term" value="F:metal ion binding"/>
    <property type="evidence" value="ECO:0007669"/>
    <property type="project" value="UniProtKB-KW"/>
</dbReference>
<geneLocation type="plasmid" evidence="2 3">
    <name>unnamed1</name>
</geneLocation>
<dbReference type="EC" id="3.1.3.12" evidence="1"/>
<evidence type="ECO:0000313" key="3">
    <source>
        <dbReference type="Proteomes" id="UP000181897"/>
    </source>
</evidence>
<gene>
    <name evidence="2" type="ORF">BOO69_18750</name>
</gene>
<dbReference type="NCBIfam" id="TIGR00685">
    <property type="entry name" value="T6PP"/>
    <property type="match status" value="1"/>
</dbReference>
<comment type="function">
    <text evidence="1">Removes the phosphate from trehalose 6-phosphate to produce free trehalose.</text>
</comment>
<comment type="cofactor">
    <cofactor evidence="1">
        <name>Mg(2+)</name>
        <dbReference type="ChEBI" id="CHEBI:18420"/>
    </cofactor>
</comment>
<keyword evidence="3" id="KW-1185">Reference proteome</keyword>
<dbReference type="Gene3D" id="3.40.50.1000">
    <property type="entry name" value="HAD superfamily/HAD-like"/>
    <property type="match status" value="1"/>
</dbReference>
<name>A0A1J0WMT0_9RHOB</name>
<dbReference type="GO" id="GO:0004805">
    <property type="term" value="F:trehalose-phosphatase activity"/>
    <property type="evidence" value="ECO:0007669"/>
    <property type="project" value="UniProtKB-EC"/>
</dbReference>
<dbReference type="Pfam" id="PF02358">
    <property type="entry name" value="Trehalose_PPase"/>
    <property type="match status" value="1"/>
</dbReference>
<dbReference type="Gene3D" id="3.30.70.1020">
    <property type="entry name" value="Trehalose-6-phosphate phosphatase related protein, domain 2"/>
    <property type="match status" value="1"/>
</dbReference>
<evidence type="ECO:0000256" key="1">
    <source>
        <dbReference type="RuleBase" id="RU361117"/>
    </source>
</evidence>
<dbReference type="AlphaFoldDB" id="A0A1J0WMT0"/>
<dbReference type="GO" id="GO:0005992">
    <property type="term" value="P:trehalose biosynthetic process"/>
    <property type="evidence" value="ECO:0007669"/>
    <property type="project" value="UniProtKB-UniPathway"/>
</dbReference>
<proteinExistence type="inferred from homology"/>
<dbReference type="RefSeq" id="WP_071973945.1">
    <property type="nucleotide sequence ID" value="NZ_CP018077.1"/>
</dbReference>
<keyword evidence="1" id="KW-0460">Magnesium</keyword>
<evidence type="ECO:0000313" key="2">
    <source>
        <dbReference type="EMBL" id="APE45610.1"/>
    </source>
</evidence>